<reference evidence="3" key="2">
    <citation type="journal article" date="2021" name="PeerJ">
        <title>Extensive microbial diversity within the chicken gut microbiome revealed by metagenomics and culture.</title>
        <authorList>
            <person name="Gilroy R."/>
            <person name="Ravi A."/>
            <person name="Getino M."/>
            <person name="Pursley I."/>
            <person name="Horton D.L."/>
            <person name="Alikhan N.F."/>
            <person name="Baker D."/>
            <person name="Gharbi K."/>
            <person name="Hall N."/>
            <person name="Watson M."/>
            <person name="Adriaenssens E.M."/>
            <person name="Foster-Nyarko E."/>
            <person name="Jarju S."/>
            <person name="Secka A."/>
            <person name="Antonio M."/>
            <person name="Oren A."/>
            <person name="Chaudhuri R.R."/>
            <person name="La Ragione R."/>
            <person name="Hildebrand F."/>
            <person name="Pallen M.J."/>
        </authorList>
    </citation>
    <scope>NUCLEOTIDE SEQUENCE</scope>
    <source>
        <strain evidence="3">ChiGjej1B1-24693</strain>
    </source>
</reference>
<dbReference type="PANTHER" id="PTHR42879">
    <property type="entry name" value="3-OXOACYL-(ACYL-CARRIER-PROTEIN) REDUCTASE"/>
    <property type="match status" value="1"/>
</dbReference>
<dbReference type="AlphaFoldDB" id="A0A9D1KNT7"/>
<dbReference type="InterPro" id="IPR020904">
    <property type="entry name" value="Sc_DH/Rdtase_CS"/>
</dbReference>
<dbReference type="PANTHER" id="PTHR42879:SF2">
    <property type="entry name" value="3-OXOACYL-[ACYL-CARRIER-PROTEIN] REDUCTASE FABG"/>
    <property type="match status" value="1"/>
</dbReference>
<dbReference type="PRINTS" id="PR00081">
    <property type="entry name" value="GDHRDH"/>
</dbReference>
<evidence type="ECO:0000256" key="2">
    <source>
        <dbReference type="ARBA" id="ARBA00023002"/>
    </source>
</evidence>
<dbReference type="InterPro" id="IPR036291">
    <property type="entry name" value="NAD(P)-bd_dom_sf"/>
</dbReference>
<dbReference type="Gene3D" id="3.40.50.720">
    <property type="entry name" value="NAD(P)-binding Rossmann-like Domain"/>
    <property type="match status" value="1"/>
</dbReference>
<evidence type="ECO:0000313" key="4">
    <source>
        <dbReference type="Proteomes" id="UP000886842"/>
    </source>
</evidence>
<dbReference type="EMBL" id="DVLP01000454">
    <property type="protein sequence ID" value="HIT77055.1"/>
    <property type="molecule type" value="Genomic_DNA"/>
</dbReference>
<comment type="caution">
    <text evidence="3">The sequence shown here is derived from an EMBL/GenBank/DDBJ whole genome shotgun (WGS) entry which is preliminary data.</text>
</comment>
<name>A0A9D1KNT7_9ACTN</name>
<dbReference type="PRINTS" id="PR00080">
    <property type="entry name" value="SDRFAMILY"/>
</dbReference>
<dbReference type="Proteomes" id="UP000886842">
    <property type="component" value="Unassembled WGS sequence"/>
</dbReference>
<dbReference type="GO" id="GO:0016491">
    <property type="term" value="F:oxidoreductase activity"/>
    <property type="evidence" value="ECO:0007669"/>
    <property type="project" value="UniProtKB-KW"/>
</dbReference>
<dbReference type="SUPFAM" id="SSF51735">
    <property type="entry name" value="NAD(P)-binding Rossmann-fold domains"/>
    <property type="match status" value="1"/>
</dbReference>
<dbReference type="InterPro" id="IPR050259">
    <property type="entry name" value="SDR"/>
</dbReference>
<dbReference type="Pfam" id="PF13561">
    <property type="entry name" value="adh_short_C2"/>
    <property type="match status" value="1"/>
</dbReference>
<protein>
    <submittedName>
        <fullName evidence="3">SDR family oxidoreductase</fullName>
    </submittedName>
</protein>
<evidence type="ECO:0000256" key="1">
    <source>
        <dbReference type="ARBA" id="ARBA00006484"/>
    </source>
</evidence>
<organism evidence="3 4">
    <name type="scientific">Candidatus Avipropionibacterium avicola</name>
    <dbReference type="NCBI Taxonomy" id="2840701"/>
    <lineage>
        <taxon>Bacteria</taxon>
        <taxon>Bacillati</taxon>
        <taxon>Actinomycetota</taxon>
        <taxon>Actinomycetes</taxon>
        <taxon>Propionibacteriales</taxon>
        <taxon>Propionibacteriaceae</taxon>
        <taxon>Propionibacteriaceae incertae sedis</taxon>
        <taxon>Candidatus Avipropionibacterium</taxon>
    </lineage>
</organism>
<dbReference type="InterPro" id="IPR002347">
    <property type="entry name" value="SDR_fam"/>
</dbReference>
<dbReference type="GO" id="GO:0032787">
    <property type="term" value="P:monocarboxylic acid metabolic process"/>
    <property type="evidence" value="ECO:0007669"/>
    <property type="project" value="UniProtKB-ARBA"/>
</dbReference>
<dbReference type="PROSITE" id="PS00061">
    <property type="entry name" value="ADH_SHORT"/>
    <property type="match status" value="1"/>
</dbReference>
<keyword evidence="2" id="KW-0560">Oxidoreductase</keyword>
<evidence type="ECO:0000313" key="3">
    <source>
        <dbReference type="EMBL" id="HIT77055.1"/>
    </source>
</evidence>
<sequence>MTTVSPTAALTGRRALVTGAGHGIGAAIAVGLARAGADVVVHHGHSAEAAARTAGVITALGRRATVLQADVTRTEEVDRLVSGAADFLGGLDAVVCNAGHLIGREPVATMSDEHYHRVVDVNLGSTFRTVRAATPHLRESGRGRVVTMASLAAHNGGGAGSAIYAAAKAGIIGLTKGLAKELGPDGITVNALAPGFIADTAFHNTFTPPEAQVSMVAGIPVGRAGAVDDVASAAVWLCSDGAGFINGTTLDIDGGAWPR</sequence>
<accession>A0A9D1KNT7</accession>
<dbReference type="FunFam" id="3.40.50.720:FF:000084">
    <property type="entry name" value="Short-chain dehydrogenase reductase"/>
    <property type="match status" value="1"/>
</dbReference>
<proteinExistence type="inferred from homology"/>
<comment type="similarity">
    <text evidence="1">Belongs to the short-chain dehydrogenases/reductases (SDR) family.</text>
</comment>
<gene>
    <name evidence="3" type="ORF">IAA98_15865</name>
</gene>
<reference evidence="3" key="1">
    <citation type="submission" date="2020-10" db="EMBL/GenBank/DDBJ databases">
        <authorList>
            <person name="Gilroy R."/>
        </authorList>
    </citation>
    <scope>NUCLEOTIDE SEQUENCE</scope>
    <source>
        <strain evidence="3">ChiGjej1B1-24693</strain>
    </source>
</reference>